<dbReference type="SUPFAM" id="SSF51735">
    <property type="entry name" value="NAD(P)-binding Rossmann-fold domains"/>
    <property type="match status" value="1"/>
</dbReference>
<comment type="caution">
    <text evidence="5">The sequence shown here is derived from an EMBL/GenBank/DDBJ whole genome shotgun (WGS) entry which is preliminary data.</text>
</comment>
<dbReference type="Pfam" id="PF00501">
    <property type="entry name" value="AMP-binding"/>
    <property type="match status" value="1"/>
</dbReference>
<dbReference type="Proteomes" id="UP000295604">
    <property type="component" value="Unassembled WGS sequence"/>
</dbReference>
<dbReference type="AlphaFoldDB" id="A0A4R8TGZ9"/>
<name>A0A4R8TGZ9_9PEZI</name>
<sequence>MEEVSPPYGERLIPSLIDFNAKTTPTKECFSVPRTNSAKDGWRQVYWSQYANAVNRVAASILQTCGPAPAEAYPTIAYIGANDARYLVFVVAAVKAGYKALLISPRNSAEGQLNLFELTDCHIIYHDRFVASMVEPWLEKRAMKAVVIDSLDACLDDEPVPHVAFDYTFAEARWAPFAVLHTSGSTGLPKPVTVRHGVFGSSDLFHNLPKIQGSHIFLREYSESKRSFLPLPLFHASGLYGFFGGLFWDFAVALPMPMAMFTADLVLEILTHSGCDSIFLPPSILEDLSNRPEAVAVLKSLKFVGFGGGNLAPNVGNKLVDNGIVLHNAIGSTEVTAFPYYWQNNMKLWDWHIINSHVLGADWRKAEDEDDDVYELVIRRQDKEPGMQGIFYHMPDLDEFSTRDLFKKHPTEPNHWRYHGRIDNTIVFSNGEKLNPVSFEETLAGHPAVKAALVVGSMRFQPALLVELVTPPASEAEARAAVDEVWPLVARVNKSTVAHGRVSRHLIAFAKADKPFPRLDKDTVRRNEAAKLYEEEIDGLYQRAAQFAPSPDVKMDTSSPEALLNSTLALRGGMGIASLEADSDLFMSGVDSLQVRDICGLLRGGLKAAGIELEPELLAPSSVYNNPSPRRLADYLHAVISGTGEEESAGRENQVRTMEAFLAKYTTHLPPNRQKLDPNDEKQVVVLTGSTGRLGSFLLDFLVSSPNVTKVICLNRATDGQARQLAALESHGLHTNLESVQFLHADLSKSDLGMDGTVYSRLLAEVDRVIHCQWSVNFNLSVESFENHIAGVRHLADFSLAAQRNVPVVFVSSVLSTIGKAGSEREGDLARPTTGYGRSKLVGELILKAAAEVSGLPAAIVRVGQIAGQETGSAGSGIWSKQDWLPSIIGSSVQTLGVLPRDLGIMNGIRWLPVDRVARLVLDVAGISEPIPVARITGCFYGINPHKTRWGDLVPEVAALYGDKIRELVDWETWLGVLEDISAKDLDKNPAFKLLGFLKHSMVEAGDVEDQLAALPAGDLERTLGVSRTLRETSAVSPGLMLKWCREWGYQA</sequence>
<dbReference type="InterPro" id="IPR020845">
    <property type="entry name" value="AMP-binding_CS"/>
</dbReference>
<dbReference type="Pfam" id="PF23562">
    <property type="entry name" value="AMP-binding_C_3"/>
    <property type="match status" value="1"/>
</dbReference>
<dbReference type="SMART" id="SM00823">
    <property type="entry name" value="PKS_PP"/>
    <property type="match status" value="1"/>
</dbReference>
<keyword evidence="2" id="KW-0597">Phosphoprotein</keyword>
<dbReference type="SUPFAM" id="SSF56801">
    <property type="entry name" value="Acetyl-CoA synthetase-like"/>
    <property type="match status" value="1"/>
</dbReference>
<proteinExistence type="predicted"/>
<evidence type="ECO:0000313" key="5">
    <source>
        <dbReference type="EMBL" id="TEA17356.1"/>
    </source>
</evidence>
<protein>
    <submittedName>
        <fullName evidence="5">Non-canonical non-ribosomal peptide synthetase FUB8</fullName>
    </submittedName>
</protein>
<dbReference type="PANTHER" id="PTHR43439:SF2">
    <property type="entry name" value="ENZYME, PUTATIVE (JCVI)-RELATED"/>
    <property type="match status" value="1"/>
</dbReference>
<dbReference type="Gene3D" id="3.40.50.720">
    <property type="entry name" value="NAD(P)-binding Rossmann-like Domain"/>
    <property type="match status" value="1"/>
</dbReference>
<dbReference type="EMBL" id="QAPF01000088">
    <property type="protein sequence ID" value="TEA17356.1"/>
    <property type="molecule type" value="Genomic_DNA"/>
</dbReference>
<dbReference type="InterPro" id="IPR042099">
    <property type="entry name" value="ANL_N_sf"/>
</dbReference>
<dbReference type="PROSITE" id="PS00455">
    <property type="entry name" value="AMP_BINDING"/>
    <property type="match status" value="1"/>
</dbReference>
<dbReference type="PANTHER" id="PTHR43439">
    <property type="entry name" value="PHENYLACETATE-COENZYME A LIGASE"/>
    <property type="match status" value="1"/>
</dbReference>
<reference evidence="5 6" key="1">
    <citation type="submission" date="2018-11" db="EMBL/GenBank/DDBJ databases">
        <title>Genome sequence and assembly of Colletotrichum sidae.</title>
        <authorList>
            <person name="Gan P."/>
            <person name="Shirasu K."/>
        </authorList>
    </citation>
    <scope>NUCLEOTIDE SEQUENCE [LARGE SCALE GENOMIC DNA]</scope>
    <source>
        <strain evidence="5 6">CBS 518.97</strain>
    </source>
</reference>
<dbReference type="GO" id="GO:0031177">
    <property type="term" value="F:phosphopantetheine binding"/>
    <property type="evidence" value="ECO:0007669"/>
    <property type="project" value="InterPro"/>
</dbReference>
<evidence type="ECO:0000256" key="1">
    <source>
        <dbReference type="ARBA" id="ARBA00022450"/>
    </source>
</evidence>
<keyword evidence="1" id="KW-0596">Phosphopantetheine</keyword>
<dbReference type="InterPro" id="IPR036291">
    <property type="entry name" value="NAD(P)-bd_dom_sf"/>
</dbReference>
<keyword evidence="6" id="KW-1185">Reference proteome</keyword>
<dbReference type="Gene3D" id="3.40.50.12780">
    <property type="entry name" value="N-terminal domain of ligase-like"/>
    <property type="match status" value="1"/>
</dbReference>
<evidence type="ECO:0000256" key="2">
    <source>
        <dbReference type="ARBA" id="ARBA00022553"/>
    </source>
</evidence>
<evidence type="ECO:0000256" key="3">
    <source>
        <dbReference type="ARBA" id="ARBA00022857"/>
    </source>
</evidence>
<dbReference type="InterPro" id="IPR051414">
    <property type="entry name" value="Adenylate-forming_Reductase"/>
</dbReference>
<accession>A0A4R8TGZ9</accession>
<dbReference type="InterPro" id="IPR013120">
    <property type="entry name" value="FAR_NAD-bd"/>
</dbReference>
<keyword evidence="3" id="KW-0521">NADP</keyword>
<dbReference type="InterPro" id="IPR000873">
    <property type="entry name" value="AMP-dep_synth/lig_dom"/>
</dbReference>
<evidence type="ECO:0000259" key="4">
    <source>
        <dbReference type="SMART" id="SM00823"/>
    </source>
</evidence>
<dbReference type="InterPro" id="IPR020806">
    <property type="entry name" value="PKS_PP-bd"/>
</dbReference>
<gene>
    <name evidence="5" type="primary">FUB8-5</name>
    <name evidence="5" type="ORF">C8034_v000460</name>
</gene>
<evidence type="ECO:0000313" key="6">
    <source>
        <dbReference type="Proteomes" id="UP000295604"/>
    </source>
</evidence>
<organism evidence="5 6">
    <name type="scientific">Colletotrichum sidae</name>
    <dbReference type="NCBI Taxonomy" id="1347389"/>
    <lineage>
        <taxon>Eukaryota</taxon>
        <taxon>Fungi</taxon>
        <taxon>Dikarya</taxon>
        <taxon>Ascomycota</taxon>
        <taxon>Pezizomycotina</taxon>
        <taxon>Sordariomycetes</taxon>
        <taxon>Hypocreomycetidae</taxon>
        <taxon>Glomerellales</taxon>
        <taxon>Glomerellaceae</taxon>
        <taxon>Colletotrichum</taxon>
        <taxon>Colletotrichum orbiculare species complex</taxon>
    </lineage>
</organism>
<feature type="domain" description="Polyketide synthase-like phosphopantetheine-binding" evidence="4">
    <location>
        <begin position="561"/>
        <end position="640"/>
    </location>
</feature>
<dbReference type="Pfam" id="PF07993">
    <property type="entry name" value="NAD_binding_4"/>
    <property type="match status" value="1"/>
</dbReference>